<accession>A0A0F9GD36</accession>
<protein>
    <submittedName>
        <fullName evidence="1">Uncharacterized protein</fullName>
    </submittedName>
</protein>
<proteinExistence type="predicted"/>
<organism evidence="1">
    <name type="scientific">marine sediment metagenome</name>
    <dbReference type="NCBI Taxonomy" id="412755"/>
    <lineage>
        <taxon>unclassified sequences</taxon>
        <taxon>metagenomes</taxon>
        <taxon>ecological metagenomes</taxon>
    </lineage>
</organism>
<name>A0A0F9GD36_9ZZZZ</name>
<evidence type="ECO:0000313" key="1">
    <source>
        <dbReference type="EMBL" id="KKL96703.1"/>
    </source>
</evidence>
<dbReference type="AlphaFoldDB" id="A0A0F9GD36"/>
<sequence>MDCKHDFDIIDKTVLLSAFEQCQSALGDAISGGINVKSPKYFTKKVIILMKCNKCKELKEIVETNP</sequence>
<reference evidence="1" key="1">
    <citation type="journal article" date="2015" name="Nature">
        <title>Complex archaea that bridge the gap between prokaryotes and eukaryotes.</title>
        <authorList>
            <person name="Spang A."/>
            <person name="Saw J.H."/>
            <person name="Jorgensen S.L."/>
            <person name="Zaremba-Niedzwiedzka K."/>
            <person name="Martijn J."/>
            <person name="Lind A.E."/>
            <person name="van Eijk R."/>
            <person name="Schleper C."/>
            <person name="Guy L."/>
            <person name="Ettema T.J."/>
        </authorList>
    </citation>
    <scope>NUCLEOTIDE SEQUENCE</scope>
</reference>
<comment type="caution">
    <text evidence="1">The sequence shown here is derived from an EMBL/GenBank/DDBJ whole genome shotgun (WGS) entry which is preliminary data.</text>
</comment>
<dbReference type="EMBL" id="LAZR01018362">
    <property type="protein sequence ID" value="KKL96703.1"/>
    <property type="molecule type" value="Genomic_DNA"/>
</dbReference>
<gene>
    <name evidence="1" type="ORF">LCGC14_1841870</name>
</gene>